<dbReference type="Proteomes" id="UP000177167">
    <property type="component" value="Unassembled WGS sequence"/>
</dbReference>
<comment type="caution">
    <text evidence="8">The sequence shown here is derived from an EMBL/GenBank/DDBJ whole genome shotgun (WGS) entry which is preliminary data.</text>
</comment>
<keyword evidence="4 6" id="KW-1133">Transmembrane helix</keyword>
<evidence type="ECO:0000256" key="5">
    <source>
        <dbReference type="ARBA" id="ARBA00023136"/>
    </source>
</evidence>
<comment type="subcellular location">
    <subcellularLocation>
        <location evidence="1">Membrane</location>
        <topology evidence="1">Multi-pass membrane protein</topology>
    </subcellularLocation>
</comment>
<reference evidence="8 9" key="1">
    <citation type="journal article" date="2016" name="Nat. Commun.">
        <title>Thousands of microbial genomes shed light on interconnected biogeochemical processes in an aquifer system.</title>
        <authorList>
            <person name="Anantharaman K."/>
            <person name="Brown C.T."/>
            <person name="Hug L.A."/>
            <person name="Sharon I."/>
            <person name="Castelle C.J."/>
            <person name="Probst A.J."/>
            <person name="Thomas B.C."/>
            <person name="Singh A."/>
            <person name="Wilkins M.J."/>
            <person name="Karaoz U."/>
            <person name="Brodie E.L."/>
            <person name="Williams K.H."/>
            <person name="Hubbard S.S."/>
            <person name="Banfield J.F."/>
        </authorList>
    </citation>
    <scope>NUCLEOTIDE SEQUENCE [LARGE SCALE GENOMIC DNA]</scope>
</reference>
<feature type="domain" description="GtrA/DPMS transmembrane" evidence="7">
    <location>
        <begin position="71"/>
        <end position="199"/>
    </location>
</feature>
<evidence type="ECO:0000256" key="1">
    <source>
        <dbReference type="ARBA" id="ARBA00004141"/>
    </source>
</evidence>
<name>A0A1F8FBR7_9BACT</name>
<accession>A0A1F8FBR7</accession>
<feature type="transmembrane region" description="Helical" evidence="6">
    <location>
        <begin position="7"/>
        <end position="26"/>
    </location>
</feature>
<protein>
    <recommendedName>
        <fullName evidence="7">GtrA/DPMS transmembrane domain-containing protein</fullName>
    </recommendedName>
</protein>
<keyword evidence="3 6" id="KW-0812">Transmembrane</keyword>
<dbReference type="Pfam" id="PF04138">
    <property type="entry name" value="GtrA_DPMS_TM"/>
    <property type="match status" value="1"/>
</dbReference>
<dbReference type="PANTHER" id="PTHR38459:SF1">
    <property type="entry name" value="PROPHAGE BACTOPRENOL-LINKED GLUCOSE TRANSLOCASE HOMOLOG"/>
    <property type="match status" value="1"/>
</dbReference>
<evidence type="ECO:0000256" key="2">
    <source>
        <dbReference type="ARBA" id="ARBA00009399"/>
    </source>
</evidence>
<dbReference type="GO" id="GO:0005886">
    <property type="term" value="C:plasma membrane"/>
    <property type="evidence" value="ECO:0007669"/>
    <property type="project" value="TreeGrafter"/>
</dbReference>
<gene>
    <name evidence="8" type="ORF">A3J46_04310</name>
</gene>
<comment type="similarity">
    <text evidence="2">Belongs to the GtrA family.</text>
</comment>
<evidence type="ECO:0000256" key="3">
    <source>
        <dbReference type="ARBA" id="ARBA00022692"/>
    </source>
</evidence>
<dbReference type="InterPro" id="IPR051401">
    <property type="entry name" value="GtrA_CellWall_Glycosyl"/>
</dbReference>
<evidence type="ECO:0000259" key="7">
    <source>
        <dbReference type="Pfam" id="PF04138"/>
    </source>
</evidence>
<evidence type="ECO:0000313" key="8">
    <source>
        <dbReference type="EMBL" id="OGN09689.1"/>
    </source>
</evidence>
<dbReference type="InterPro" id="IPR007267">
    <property type="entry name" value="GtrA_DPMS_TM"/>
</dbReference>
<keyword evidence="5 6" id="KW-0472">Membrane</keyword>
<evidence type="ECO:0000313" key="9">
    <source>
        <dbReference type="Proteomes" id="UP000177167"/>
    </source>
</evidence>
<feature type="transmembrane region" description="Helical" evidence="6">
    <location>
        <begin position="175"/>
        <end position="198"/>
    </location>
</feature>
<feature type="transmembrane region" description="Helical" evidence="6">
    <location>
        <begin position="72"/>
        <end position="93"/>
    </location>
</feature>
<evidence type="ECO:0000256" key="4">
    <source>
        <dbReference type="ARBA" id="ARBA00022989"/>
    </source>
</evidence>
<dbReference type="AlphaFoldDB" id="A0A1F8FBR7"/>
<organism evidence="8 9">
    <name type="scientific">Candidatus Yanofskybacteria bacterium RIFCSPHIGHO2_02_FULL_41_11</name>
    <dbReference type="NCBI Taxonomy" id="1802675"/>
    <lineage>
        <taxon>Bacteria</taxon>
        <taxon>Candidatus Yanofskyibacteriota</taxon>
    </lineage>
</organism>
<proteinExistence type="inferred from homology"/>
<feature type="transmembrane region" description="Helical" evidence="6">
    <location>
        <begin position="99"/>
        <end position="120"/>
    </location>
</feature>
<sequence>MFTKKDLVSSIITGFYTGLVAWRILVFLKTPPFMDVSFAWLLVVVPILWILGVNLGYFLGRWLAFFNQFGKFAAIGFTNAAVDFGTLNLLIAWSGIASGILFTVFKATSFILAIIHSYGWNKYWTFKSQDDNESGNKFFKFLAVNIIAAIVNVGVASFIVNGIDPVFNLDQNTWANIGAILGSAVALVFSFVGLKLIVFRITSK</sequence>
<feature type="transmembrane region" description="Helical" evidence="6">
    <location>
        <begin position="38"/>
        <end position="60"/>
    </location>
</feature>
<dbReference type="GO" id="GO:0000271">
    <property type="term" value="P:polysaccharide biosynthetic process"/>
    <property type="evidence" value="ECO:0007669"/>
    <property type="project" value="InterPro"/>
</dbReference>
<dbReference type="PANTHER" id="PTHR38459">
    <property type="entry name" value="PROPHAGE BACTOPRENOL-LINKED GLUCOSE TRANSLOCASE HOMOLOG"/>
    <property type="match status" value="1"/>
</dbReference>
<evidence type="ECO:0000256" key="6">
    <source>
        <dbReference type="SAM" id="Phobius"/>
    </source>
</evidence>
<dbReference type="EMBL" id="MGJP01000029">
    <property type="protein sequence ID" value="OGN09689.1"/>
    <property type="molecule type" value="Genomic_DNA"/>
</dbReference>
<feature type="transmembrane region" description="Helical" evidence="6">
    <location>
        <begin position="141"/>
        <end position="163"/>
    </location>
</feature>